<dbReference type="InterPro" id="IPR004089">
    <property type="entry name" value="MCPsignal_dom"/>
</dbReference>
<dbReference type="GO" id="GO:0016020">
    <property type="term" value="C:membrane"/>
    <property type="evidence" value="ECO:0007669"/>
    <property type="project" value="InterPro"/>
</dbReference>
<feature type="domain" description="Methyl-accepting transducer" evidence="4">
    <location>
        <begin position="299"/>
        <end position="542"/>
    </location>
</feature>
<dbReference type="Gene3D" id="1.10.287.950">
    <property type="entry name" value="Methyl-accepting chemotaxis protein"/>
    <property type="match status" value="1"/>
</dbReference>
<dbReference type="SMART" id="SM00283">
    <property type="entry name" value="MA"/>
    <property type="match status" value="1"/>
</dbReference>
<dbReference type="Pfam" id="PF00672">
    <property type="entry name" value="HAMP"/>
    <property type="match status" value="1"/>
</dbReference>
<dbReference type="Pfam" id="PF12729">
    <property type="entry name" value="4HB_MCP_1"/>
    <property type="match status" value="1"/>
</dbReference>
<proteinExistence type="inferred from homology"/>
<dbReference type="Gene3D" id="1.10.8.500">
    <property type="entry name" value="HAMP domain in histidine kinase"/>
    <property type="match status" value="1"/>
</dbReference>
<dbReference type="PANTHER" id="PTHR32089:SF112">
    <property type="entry name" value="LYSOZYME-LIKE PROTEIN-RELATED"/>
    <property type="match status" value="1"/>
</dbReference>
<accession>A0A212J2U6</accession>
<evidence type="ECO:0000313" key="6">
    <source>
        <dbReference type="EMBL" id="SBV93495.1"/>
    </source>
</evidence>
<dbReference type="SMART" id="SM00304">
    <property type="entry name" value="HAMP"/>
    <property type="match status" value="1"/>
</dbReference>
<feature type="domain" description="HAMP" evidence="5">
    <location>
        <begin position="213"/>
        <end position="266"/>
    </location>
</feature>
<dbReference type="InterPro" id="IPR024478">
    <property type="entry name" value="HlyB_4HB_MCP"/>
</dbReference>
<sequence>MVWFENLRLSRKLLVAFAAVVTLVAVLGGMSLLELRRLGAAADDLARNWMPSVNAARKLQYEMQAQRTVLYQLITSTEADDIARFSDRIDMYERRIGASLDAVKALAASAEEAAVVEALTARRGEFARLQERIVALAKANRDAEALEITSGPARDLALKAAGEAERLSAINEKGAEASVAQGAAVRTESLTVVMSLLAVVTLMSLGAGMLLQRGIGRPVLAMTDAMRRLAEGDRSVDIPAASRRDEVGAMAAAVEVFKRNAIEAERMAQHEAAARAERERRAETIEKLTLDFDTRISGVLDVVARACGEMDDTAQGLSANAEQTNRQSEAVAAATEEASASVQTVASAAEELAASITEIGRQVEHASTISRMTADEAERANARVKSLAQNSARIGEVIGLITDIASQTNLLALNATIEAARAGDAGKGFAVVAGEVKTLANQTAKATEEIGQQIGAVQTAIDDVVAAIGDIVGRIGEINQISSAIAAAVEQQTAAAAEIARNVQQAAVGTQEIAGNIAGVNQAAGETGAASQQVLAASQSLSVQASDLRTVVHSFLGGVRAA</sequence>
<dbReference type="GO" id="GO:0007165">
    <property type="term" value="P:signal transduction"/>
    <property type="evidence" value="ECO:0007669"/>
    <property type="project" value="UniProtKB-KW"/>
</dbReference>
<dbReference type="PANTHER" id="PTHR32089">
    <property type="entry name" value="METHYL-ACCEPTING CHEMOTAXIS PROTEIN MCPB"/>
    <property type="match status" value="1"/>
</dbReference>
<dbReference type="CDD" id="cd06225">
    <property type="entry name" value="HAMP"/>
    <property type="match status" value="1"/>
</dbReference>
<organism evidence="6">
    <name type="scientific">uncultured Alphaproteobacteria bacterium</name>
    <dbReference type="NCBI Taxonomy" id="91750"/>
    <lineage>
        <taxon>Bacteria</taxon>
        <taxon>Pseudomonadati</taxon>
        <taxon>Pseudomonadota</taxon>
        <taxon>Alphaproteobacteria</taxon>
        <taxon>environmental samples</taxon>
    </lineage>
</organism>
<dbReference type="EMBL" id="FLUO01000001">
    <property type="protein sequence ID" value="SBV93495.1"/>
    <property type="molecule type" value="Genomic_DNA"/>
</dbReference>
<keyword evidence="1 3" id="KW-0807">Transducer</keyword>
<dbReference type="GO" id="GO:0004888">
    <property type="term" value="F:transmembrane signaling receptor activity"/>
    <property type="evidence" value="ECO:0007669"/>
    <property type="project" value="InterPro"/>
</dbReference>
<evidence type="ECO:0000256" key="2">
    <source>
        <dbReference type="ARBA" id="ARBA00029447"/>
    </source>
</evidence>
<dbReference type="GO" id="GO:0006935">
    <property type="term" value="P:chemotaxis"/>
    <property type="evidence" value="ECO:0007669"/>
    <property type="project" value="InterPro"/>
</dbReference>
<dbReference type="Pfam" id="PF00015">
    <property type="entry name" value="MCPsignal"/>
    <property type="match status" value="1"/>
</dbReference>
<evidence type="ECO:0000259" key="4">
    <source>
        <dbReference type="PROSITE" id="PS50111"/>
    </source>
</evidence>
<reference evidence="6" key="1">
    <citation type="submission" date="2016-04" db="EMBL/GenBank/DDBJ databases">
        <authorList>
            <person name="Evans L.H."/>
            <person name="Alamgir A."/>
            <person name="Owens N."/>
            <person name="Weber N.D."/>
            <person name="Virtaneva K."/>
            <person name="Barbian K."/>
            <person name="Babar A."/>
            <person name="Rosenke K."/>
        </authorList>
    </citation>
    <scope>NUCLEOTIDE SEQUENCE</scope>
    <source>
        <strain evidence="6">86</strain>
    </source>
</reference>
<evidence type="ECO:0000256" key="1">
    <source>
        <dbReference type="ARBA" id="ARBA00023224"/>
    </source>
</evidence>
<evidence type="ECO:0000259" key="5">
    <source>
        <dbReference type="PROSITE" id="PS50885"/>
    </source>
</evidence>
<dbReference type="InterPro" id="IPR003660">
    <property type="entry name" value="HAMP_dom"/>
</dbReference>
<dbReference type="PROSITE" id="PS50885">
    <property type="entry name" value="HAMP"/>
    <property type="match status" value="1"/>
</dbReference>
<dbReference type="PRINTS" id="PR00260">
    <property type="entry name" value="CHEMTRNSDUCR"/>
</dbReference>
<dbReference type="PROSITE" id="PS50111">
    <property type="entry name" value="CHEMOTAXIS_TRANSDUC_2"/>
    <property type="match status" value="1"/>
</dbReference>
<name>A0A212J2U6_9PROT</name>
<dbReference type="AlphaFoldDB" id="A0A212J2U6"/>
<protein>
    <submittedName>
        <fullName evidence="6">Methyl-accepting chemotaxis sensory transducer</fullName>
    </submittedName>
</protein>
<dbReference type="InterPro" id="IPR004090">
    <property type="entry name" value="Chemotax_Me-accpt_rcpt"/>
</dbReference>
<gene>
    <name evidence="6" type="ORF">KL86APRO_10391</name>
</gene>
<comment type="similarity">
    <text evidence="2">Belongs to the methyl-accepting chemotaxis (MCP) protein family.</text>
</comment>
<dbReference type="SUPFAM" id="SSF58104">
    <property type="entry name" value="Methyl-accepting chemotaxis protein (MCP) signaling domain"/>
    <property type="match status" value="1"/>
</dbReference>
<evidence type="ECO:0000256" key="3">
    <source>
        <dbReference type="PROSITE-ProRule" id="PRU00284"/>
    </source>
</evidence>